<accession>A0A9P8UB18</accession>
<sequence>MSTNHSMIQELSLTKRMSSLVSAINAVSSFLAGEQIRNAADLIDQLQPVPAGQVSAETDVIVFCASAALYTAEAVFSAVQQLQKERGTQLQQGTIANNHVVLVLCGGIGHSTHHIHKAVSRHPKFKGISDRVQGQPEARVLQAIFEQFFGLAADGNSSLSMLESSPDSDKTETIKVLIEDKSTNCGANASLSKKLLEEHAISNPRSIIVAQDPTMCRRTAASFEKLYEHDPKTKPRITCWPTFVPRVQLVDSLAMGCANVDPLSLLSFDTSAMTASSVHDLWDMARFADLVMGEIPRLRDDSKGYGPHGKGFIAHVDLPQHVEEAWKTLRASLGTTDRAGHK</sequence>
<dbReference type="AlphaFoldDB" id="A0A9P8UB18"/>
<reference evidence="1" key="1">
    <citation type="journal article" date="2021" name="Nat. Commun.">
        <title>Genetic determinants of endophytism in the Arabidopsis root mycobiome.</title>
        <authorList>
            <person name="Mesny F."/>
            <person name="Miyauchi S."/>
            <person name="Thiergart T."/>
            <person name="Pickel B."/>
            <person name="Atanasova L."/>
            <person name="Karlsson M."/>
            <person name="Huettel B."/>
            <person name="Barry K.W."/>
            <person name="Haridas S."/>
            <person name="Chen C."/>
            <person name="Bauer D."/>
            <person name="Andreopoulos W."/>
            <person name="Pangilinan J."/>
            <person name="LaButti K."/>
            <person name="Riley R."/>
            <person name="Lipzen A."/>
            <person name="Clum A."/>
            <person name="Drula E."/>
            <person name="Henrissat B."/>
            <person name="Kohler A."/>
            <person name="Grigoriev I.V."/>
            <person name="Martin F.M."/>
            <person name="Hacquard S."/>
        </authorList>
    </citation>
    <scope>NUCLEOTIDE SEQUENCE</scope>
    <source>
        <strain evidence="1">MPI-SDFR-AT-0073</strain>
    </source>
</reference>
<dbReference type="PANTHER" id="PTHR30336">
    <property type="entry name" value="INNER MEMBRANE PROTEIN, PROBABLE PERMEASE"/>
    <property type="match status" value="1"/>
</dbReference>
<keyword evidence="2" id="KW-1185">Reference proteome</keyword>
<organism evidence="1 2">
    <name type="scientific">Truncatella angustata</name>
    <dbReference type="NCBI Taxonomy" id="152316"/>
    <lineage>
        <taxon>Eukaryota</taxon>
        <taxon>Fungi</taxon>
        <taxon>Dikarya</taxon>
        <taxon>Ascomycota</taxon>
        <taxon>Pezizomycotina</taxon>
        <taxon>Sordariomycetes</taxon>
        <taxon>Xylariomycetidae</taxon>
        <taxon>Amphisphaeriales</taxon>
        <taxon>Sporocadaceae</taxon>
        <taxon>Truncatella</taxon>
    </lineage>
</organism>
<dbReference type="InterPro" id="IPR014729">
    <property type="entry name" value="Rossmann-like_a/b/a_fold"/>
</dbReference>
<dbReference type="RefSeq" id="XP_045950799.1">
    <property type="nucleotide sequence ID" value="XM_046108560.1"/>
</dbReference>
<evidence type="ECO:0000313" key="1">
    <source>
        <dbReference type="EMBL" id="KAH6638527.1"/>
    </source>
</evidence>
<dbReference type="Gene3D" id="3.40.50.620">
    <property type="entry name" value="HUPs"/>
    <property type="match status" value="1"/>
</dbReference>
<dbReference type="Proteomes" id="UP000758603">
    <property type="component" value="Unassembled WGS sequence"/>
</dbReference>
<dbReference type="EMBL" id="JAGPXC010000015">
    <property type="protein sequence ID" value="KAH6638527.1"/>
    <property type="molecule type" value="Genomic_DNA"/>
</dbReference>
<proteinExistence type="predicted"/>
<protein>
    <recommendedName>
        <fullName evidence="3">DUF218 domain-containing protein</fullName>
    </recommendedName>
</protein>
<gene>
    <name evidence="1" type="ORF">BKA67DRAFT_665481</name>
</gene>
<dbReference type="PANTHER" id="PTHR30336:SF20">
    <property type="entry name" value="DUF218 DOMAIN-CONTAINING PROTEIN"/>
    <property type="match status" value="1"/>
</dbReference>
<evidence type="ECO:0008006" key="3">
    <source>
        <dbReference type="Google" id="ProtNLM"/>
    </source>
</evidence>
<dbReference type="Gene3D" id="1.10.3620.10">
    <property type="entry name" value="YdcF like domain"/>
    <property type="match status" value="1"/>
</dbReference>
<name>A0A9P8UB18_9PEZI</name>
<comment type="caution">
    <text evidence="1">The sequence shown here is derived from an EMBL/GenBank/DDBJ whole genome shotgun (WGS) entry which is preliminary data.</text>
</comment>
<dbReference type="GeneID" id="70137451"/>
<dbReference type="GO" id="GO:0005886">
    <property type="term" value="C:plasma membrane"/>
    <property type="evidence" value="ECO:0007669"/>
    <property type="project" value="TreeGrafter"/>
</dbReference>
<dbReference type="InterPro" id="IPR051599">
    <property type="entry name" value="Cell_Envelope_Assoc"/>
</dbReference>
<dbReference type="OrthoDB" id="17725at2759"/>
<evidence type="ECO:0000313" key="2">
    <source>
        <dbReference type="Proteomes" id="UP000758603"/>
    </source>
</evidence>